<dbReference type="EMBL" id="BEZZ01003110">
    <property type="protein sequence ID" value="GCC18913.1"/>
    <property type="molecule type" value="Genomic_DNA"/>
</dbReference>
<dbReference type="PANTHER" id="PTHR14514">
    <property type="entry name" value="PKA ANCHORING PROTEIN"/>
    <property type="match status" value="1"/>
</dbReference>
<dbReference type="AlphaFoldDB" id="A0A401RL83"/>
<dbReference type="OMA" id="SICKLHA"/>
<evidence type="ECO:0000256" key="1">
    <source>
        <dbReference type="ARBA" id="ARBA00004126"/>
    </source>
</evidence>
<dbReference type="Gene3D" id="1.20.58.60">
    <property type="match status" value="2"/>
</dbReference>
<accession>A0A401RL83</accession>
<dbReference type="PANTHER" id="PTHR14514:SF4">
    <property type="entry name" value="NESPRIN-2"/>
    <property type="match status" value="1"/>
</dbReference>
<evidence type="ECO:0000256" key="3">
    <source>
        <dbReference type="ARBA" id="ARBA00022737"/>
    </source>
</evidence>
<protein>
    <recommendedName>
        <fullName evidence="8">KASH domain-containing protein</fullName>
    </recommendedName>
</protein>
<name>A0A401RL83_CHIPU</name>
<evidence type="ECO:0008006" key="8">
    <source>
        <dbReference type="Google" id="ProtNLM"/>
    </source>
</evidence>
<gene>
    <name evidence="6" type="ORF">chiPu_0020924</name>
</gene>
<dbReference type="Proteomes" id="UP000287033">
    <property type="component" value="Unassembled WGS sequence"/>
</dbReference>
<dbReference type="OrthoDB" id="9949440at2759"/>
<evidence type="ECO:0000313" key="7">
    <source>
        <dbReference type="Proteomes" id="UP000287033"/>
    </source>
</evidence>
<dbReference type="InterPro" id="IPR018159">
    <property type="entry name" value="Spectrin/alpha-actinin"/>
</dbReference>
<comment type="subcellular location">
    <subcellularLocation>
        <location evidence="1">Nucleus membrane</location>
    </subcellularLocation>
</comment>
<keyword evidence="4" id="KW-0472">Membrane</keyword>
<feature type="non-terminal residue" evidence="6">
    <location>
        <position position="1"/>
    </location>
</feature>
<keyword evidence="5" id="KW-0539">Nucleus</keyword>
<keyword evidence="2" id="KW-0597">Phosphoprotein</keyword>
<evidence type="ECO:0000313" key="6">
    <source>
        <dbReference type="EMBL" id="GCC18913.1"/>
    </source>
</evidence>
<proteinExistence type="predicted"/>
<keyword evidence="7" id="KW-1185">Reference proteome</keyword>
<organism evidence="6 7">
    <name type="scientific">Chiloscyllium punctatum</name>
    <name type="common">Brownbanded bambooshark</name>
    <name type="synonym">Hemiscyllium punctatum</name>
    <dbReference type="NCBI Taxonomy" id="137246"/>
    <lineage>
        <taxon>Eukaryota</taxon>
        <taxon>Metazoa</taxon>
        <taxon>Chordata</taxon>
        <taxon>Craniata</taxon>
        <taxon>Vertebrata</taxon>
        <taxon>Chondrichthyes</taxon>
        <taxon>Elasmobranchii</taxon>
        <taxon>Galeomorphii</taxon>
        <taxon>Galeoidea</taxon>
        <taxon>Orectolobiformes</taxon>
        <taxon>Hemiscylliidae</taxon>
        <taxon>Chiloscyllium</taxon>
    </lineage>
</organism>
<dbReference type="SUPFAM" id="SSF46966">
    <property type="entry name" value="Spectrin repeat"/>
    <property type="match status" value="4"/>
</dbReference>
<reference evidence="6 7" key="1">
    <citation type="journal article" date="2018" name="Nat. Ecol. Evol.">
        <title>Shark genomes provide insights into elasmobranch evolution and the origin of vertebrates.</title>
        <authorList>
            <person name="Hara Y"/>
            <person name="Yamaguchi K"/>
            <person name="Onimaru K"/>
            <person name="Kadota M"/>
            <person name="Koyanagi M"/>
            <person name="Keeley SD"/>
            <person name="Tatsumi K"/>
            <person name="Tanaka K"/>
            <person name="Motone F"/>
            <person name="Kageyama Y"/>
            <person name="Nozu R"/>
            <person name="Adachi N"/>
            <person name="Nishimura O"/>
            <person name="Nakagawa R"/>
            <person name="Tanegashima C"/>
            <person name="Kiyatake I"/>
            <person name="Matsumoto R"/>
            <person name="Murakumo K"/>
            <person name="Nishida K"/>
            <person name="Terakita A"/>
            <person name="Kuratani S"/>
            <person name="Sato K"/>
            <person name="Hyodo S Kuraku.S."/>
        </authorList>
    </citation>
    <scope>NUCLEOTIDE SEQUENCE [LARGE SCALE GENOMIC DNA]</scope>
</reference>
<dbReference type="CDD" id="cd00176">
    <property type="entry name" value="SPEC"/>
    <property type="match status" value="1"/>
</dbReference>
<evidence type="ECO:0000256" key="5">
    <source>
        <dbReference type="ARBA" id="ARBA00023242"/>
    </source>
</evidence>
<dbReference type="InterPro" id="IPR002017">
    <property type="entry name" value="Spectrin_repeat"/>
</dbReference>
<sequence length="587" mass="67190">ESICKLHAVCEEVSQVCVAADELSRQVDPSSSAALQSNCHNLSGRVSYLEASLSMKIPEIQGLIEQHEEFQQCLHALETLLNESEQVLKSNGSSPEEPEASCLEILKGQLLRLSSSLLHLETLNRLSGRLPIDGLDYTKVQALNRRWQLARATALDRCSKLQAVTLQEESFSQKCEHWRQFLERMEETLMIDVAGSYEGLKEQQETHELFQVEVSIAHQILDSIVQEAQNLIPSSDVQDRRTFVLNLSALKERWCRLVQKVWQRQHIITTLANQWCHHGNSVARLRKLLTDTSNILQAMGDLRSYSLQQLWMLLEVVKLQGRKLQRLEPYLMQALEVGNELLSAADSSAQAQLQEQLCQLQDAWGSINLQLTDKRNNLTAIVKMCDRCGEEVTVLGLKLQEFGVDLRRELPCFSEDLQKEQSKLQQELGELMRSWLNRLVELSTVKVDLGKHLIPDVAIGFQEQVAILESHWEQLKLSASLRTLEISDRLEQWVVFNTKSKHLEDWLKQMDDRVSQSTDSGVQEMIERLQEDCMGEINLYNRNKVQLKQLGDELIKASSPSKAPEIDNKLNLINRNWQHLHEVIEAR</sequence>
<keyword evidence="3" id="KW-0677">Repeat</keyword>
<evidence type="ECO:0000256" key="2">
    <source>
        <dbReference type="ARBA" id="ARBA00022553"/>
    </source>
</evidence>
<dbReference type="GO" id="GO:0031965">
    <property type="term" value="C:nuclear membrane"/>
    <property type="evidence" value="ECO:0007669"/>
    <property type="project" value="UniProtKB-SubCell"/>
</dbReference>
<dbReference type="STRING" id="137246.A0A401RL83"/>
<evidence type="ECO:0000256" key="4">
    <source>
        <dbReference type="ARBA" id="ARBA00023136"/>
    </source>
</evidence>
<dbReference type="SMART" id="SM00150">
    <property type="entry name" value="SPEC"/>
    <property type="match status" value="4"/>
</dbReference>
<comment type="caution">
    <text evidence="6">The sequence shown here is derived from an EMBL/GenBank/DDBJ whole genome shotgun (WGS) entry which is preliminary data.</text>
</comment>
<dbReference type="Pfam" id="PF00435">
    <property type="entry name" value="Spectrin"/>
    <property type="match status" value="2"/>
</dbReference>